<reference evidence="19 28" key="1">
    <citation type="journal article" date="2018" name="Genome Biol.">
        <title>SKESA: strategic k-mer extension for scrupulous assemblies.</title>
        <authorList>
            <person name="Souvorov A."/>
            <person name="Agarwala R."/>
            <person name="Lipman D.J."/>
        </authorList>
    </citation>
    <scope>NUCLEOTIDE SEQUENCE [LARGE SCALE GENOMIC DNA]</scope>
    <source>
        <strain evidence="19 28">TW14994</strain>
    </source>
</reference>
<dbReference type="EMBL" id="AASXRC010000006">
    <property type="protein sequence ID" value="EFI0212471.1"/>
    <property type="molecule type" value="Genomic_DNA"/>
</dbReference>
<evidence type="ECO:0000313" key="22">
    <source>
        <dbReference type="EMBL" id="TJF62364.1"/>
    </source>
</evidence>
<evidence type="ECO:0000256" key="9">
    <source>
        <dbReference type="ARBA" id="ARBA00022786"/>
    </source>
</evidence>
<keyword evidence="8" id="KW-0808">Transferase</keyword>
<dbReference type="PANTHER" id="PTHR14136">
    <property type="entry name" value="BTB_POZ DOMAIN-CONTAINING PROTEIN KCTD9"/>
    <property type="match status" value="1"/>
</dbReference>
<keyword evidence="20" id="KW-0436">Ligase</keyword>
<evidence type="ECO:0000256" key="1">
    <source>
        <dbReference type="ARBA" id="ARBA00000885"/>
    </source>
</evidence>
<reference evidence="18 27" key="6">
    <citation type="submission" date="2020-02" db="EMBL/GenBank/DDBJ databases">
        <authorList>
            <consortium name="PulseNet: The National Subtyping Network for Foodborne Disease Surveillance"/>
            <person name="Tarr C.L."/>
            <person name="Trees E."/>
            <person name="Katz L.S."/>
            <person name="Carleton-Romer H.A."/>
            <person name="Stroika S."/>
            <person name="Kucerova Z."/>
            <person name="Roache K.F."/>
            <person name="Sabol A.L."/>
            <person name="Besser J."/>
            <person name="Gerner-Smidt P."/>
        </authorList>
    </citation>
    <scope>NUCLEOTIDE SEQUENCE [LARGE SCALE GENOMIC DNA]</scope>
    <source>
        <strain evidence="18 27">2014C-3796</strain>
    </source>
</reference>
<proteinExistence type="inferred from homology"/>
<evidence type="ECO:0000259" key="16">
    <source>
        <dbReference type="Pfam" id="PF13981"/>
    </source>
</evidence>
<dbReference type="NCBIfam" id="NF011904">
    <property type="entry name" value="PRK15377.1"/>
    <property type="match status" value="1"/>
</dbReference>
<dbReference type="GO" id="GO:0061630">
    <property type="term" value="F:ubiquitin protein ligase activity"/>
    <property type="evidence" value="ECO:0007669"/>
    <property type="project" value="UniProtKB-EC"/>
</dbReference>
<dbReference type="Proteomes" id="UP000248865">
    <property type="component" value="Unassembled WGS sequence"/>
</dbReference>
<evidence type="ECO:0000313" key="23">
    <source>
        <dbReference type="Proteomes" id="UP000248865"/>
    </source>
</evidence>
<dbReference type="Proteomes" id="UP000305093">
    <property type="component" value="Unassembled WGS sequence"/>
</dbReference>
<dbReference type="GO" id="GO:0005576">
    <property type="term" value="C:extracellular region"/>
    <property type="evidence" value="ECO:0007669"/>
    <property type="project" value="UniProtKB-SubCell"/>
</dbReference>
<reference evidence="17 25" key="4">
    <citation type="submission" date="2018-07" db="EMBL/GenBank/DDBJ databases">
        <title>Genomic analysis of colistin resistant EHEC isolated from cattle in Japan.</title>
        <authorList>
            <person name="Kusumoto M."/>
            <person name="Misumi W."/>
            <person name="Ogura Y."/>
            <person name="Hayashi T."/>
            <person name="Akiba M."/>
        </authorList>
    </citation>
    <scope>NUCLEOTIDE SEQUENCE [LARGE SCALE GENOMIC DNA]</scope>
    <source>
        <strain evidence="17 25">E2863</strain>
    </source>
</reference>
<evidence type="ECO:0000313" key="19">
    <source>
        <dbReference type="EMBL" id="HAI8959095.1"/>
    </source>
</evidence>
<sequence>MLPTTNISVNSGVISFESPVDSPSNEDVEVALEKWCAEGEFSENRHEVASKILDVISTNGETLSISEPITTLPDLLPGSLKELVLNGCTELKSINCLPPNLSSLSMVGCSSLEVINCSIPENVINLSLCHCSSLKHIEGSFPEALRNSVYLNGCNSLNESQCQFLAYDVSQGRACLSKAELTADLIWLSANRTGEESAEELNYSGCDLSGLSLVGLNLSSVNFSGAVLDDTDLRMSDLSQAVLENCSFKNSILNECNFCYANLSNCIIRALFENSNFSNSNLKNASFKGSSYIQYPPILNEADLTGAIIIPGMVLSGAILGDVKELFSEKSNTINLGGCYIDLSDIQENILSVLDNYTKSNKSILLTMNTSDDKYNHDKVRAAEELIKKISLDELAAFRPYVKMSLADSFSIHPYLNNANIQQWLEPICDDFFDTIMSWFNNSIMMYMENGSLLQAGMYFERHPGAMVSYNSSFIQIVMNGSRRDGMQERFRELYEVYLKNEKVYPVTQQSDFGLCDGSGKPDWDDDSDLAYNWVLLSSQDDGMAMMCSLSHMVDMLSPNTSTNWMSFFLYKDGEVQNTFGYSLSNLFSESFPIFSIPYHKAFSQNFVSGILDILISDNELKERFIEALNSNKSDYKMIADDQQRKLACVWNPFLDGWELNAQHVDMIMGSHVLKDMPLRKQAEILFCLGGVFCKYSSSDMFGTEYDSPEILRRYANGLIEQAYKTDPQVFGSVYYYNDILDRLQGRNNVFTCTAVLTDMLTEHAKESFPEIFSLYYPVAWR</sequence>
<evidence type="ECO:0000256" key="11">
    <source>
        <dbReference type="ARBA" id="ARBA00023026"/>
    </source>
</evidence>
<protein>
    <recommendedName>
        <fullName evidence="6">E3 ubiquitin-protein ligase SopA</fullName>
        <ecNumber evidence="5">2.3.2.26</ecNumber>
    </recommendedName>
    <alternativeName>
        <fullName evidence="14">HECT-type E3 ubiquitin transferase SopA</fullName>
    </alternativeName>
    <alternativeName>
        <fullName evidence="12">Salmonella outer protein A</fullName>
    </alternativeName>
    <alternativeName>
        <fullName evidence="13">Secreted effector protein SopA</fullName>
    </alternativeName>
</protein>
<evidence type="ECO:0000313" key="25">
    <source>
        <dbReference type="Proteomes" id="UP000281900"/>
    </source>
</evidence>
<evidence type="ECO:0000256" key="14">
    <source>
        <dbReference type="ARBA" id="ARBA00032669"/>
    </source>
</evidence>
<reference evidence="20 23" key="2">
    <citation type="submission" date="2018-05" db="EMBL/GenBank/DDBJ databases">
        <title>Genomic sequencing of EHEC O26 New European Clone.</title>
        <authorList>
            <person name="Karnisova L."/>
            <person name="Nunvar J."/>
            <person name="Marejkova M."/>
            <person name="Mellmann A."/>
            <person name="Drevinek P."/>
            <person name="Blahova K."/>
            <person name="Bielaszewska M."/>
        </authorList>
    </citation>
    <scope>NUCLEOTIDE SEQUENCE [LARGE SCALE GENOMIC DNA]</scope>
    <source>
        <strain evidence="20 23">14-391</strain>
    </source>
</reference>
<comment type="similarity">
    <text evidence="4">Belongs to the SopA E3 ligase family.</text>
</comment>
<dbReference type="InterPro" id="IPR038270">
    <property type="entry name" value="SopA-like_catalytic_sf"/>
</dbReference>
<dbReference type="EMBL" id="DABFUC010000016">
    <property type="protein sequence ID" value="HAI8959095.1"/>
    <property type="molecule type" value="Genomic_DNA"/>
</dbReference>
<evidence type="ECO:0000313" key="21">
    <source>
        <dbReference type="EMBL" id="SPX32114.1"/>
    </source>
</evidence>
<dbReference type="Pfam" id="PF13981">
    <property type="entry name" value="SopA"/>
    <property type="match status" value="1"/>
</dbReference>
<dbReference type="InterPro" id="IPR051082">
    <property type="entry name" value="Pentapeptide-BTB/POZ_domain"/>
</dbReference>
<evidence type="ECO:0000256" key="3">
    <source>
        <dbReference type="ARBA" id="ARBA00004613"/>
    </source>
</evidence>
<evidence type="ECO:0000256" key="4">
    <source>
        <dbReference type="ARBA" id="ARBA00006549"/>
    </source>
</evidence>
<dbReference type="EMBL" id="QFSS01000460">
    <property type="protein sequence ID" value="PZZ58694.1"/>
    <property type="molecule type" value="Genomic_DNA"/>
</dbReference>
<dbReference type="Gene3D" id="3.40.1850.10">
    <property type="entry name" value="HECT-like ubiquitin ligase"/>
    <property type="match status" value="1"/>
</dbReference>
<dbReference type="Gene3D" id="2.160.20.80">
    <property type="entry name" value="E3 ubiquitin-protein ligase SopA"/>
    <property type="match status" value="1"/>
</dbReference>
<evidence type="ECO:0000256" key="8">
    <source>
        <dbReference type="ARBA" id="ARBA00022679"/>
    </source>
</evidence>
<evidence type="ECO:0000256" key="6">
    <source>
        <dbReference type="ARBA" id="ARBA00021624"/>
    </source>
</evidence>
<reference evidence="22 26" key="5">
    <citation type="submission" date="2018-12" db="EMBL/GenBank/DDBJ databases">
        <title>Food and Water Safety Consortium.</title>
        <authorList>
            <person name="Tyson S."/>
            <person name="Peterson C.-L."/>
            <person name="Olson A."/>
            <person name="Tyler S."/>
            <person name="Cabral J."/>
            <person name="Lynch T."/>
            <person name="Knox N."/>
            <person name="Van Domselaar G."/>
            <person name="Graham M."/>
        </authorList>
    </citation>
    <scope>NUCLEOTIDE SEQUENCE [LARGE SCALE GENOMIC DNA]</scope>
    <source>
        <strain evidence="22 26">FWSEC0419</strain>
    </source>
</reference>
<comment type="catalytic activity">
    <reaction evidence="1">
        <text>S-ubiquitinyl-[E2 ubiquitin-conjugating enzyme]-L-cysteine + [acceptor protein]-L-lysine = [E2 ubiquitin-conjugating enzyme]-L-cysteine + N(6)-ubiquitinyl-[acceptor protein]-L-lysine.</text>
        <dbReference type="EC" id="2.3.2.26"/>
    </reaction>
</comment>
<dbReference type="Pfam" id="PF00805">
    <property type="entry name" value="Pentapeptide"/>
    <property type="match status" value="1"/>
</dbReference>
<evidence type="ECO:0000313" key="17">
    <source>
        <dbReference type="EMBL" id="BBF52849.1"/>
    </source>
</evidence>
<dbReference type="EC" id="2.3.2.26" evidence="5"/>
<evidence type="ECO:0000313" key="26">
    <source>
        <dbReference type="Proteomes" id="UP000305093"/>
    </source>
</evidence>
<evidence type="ECO:0000256" key="10">
    <source>
        <dbReference type="ARBA" id="ARBA00022843"/>
    </source>
</evidence>
<keyword evidence="11" id="KW-0843">Virulence</keyword>
<reference evidence="21 24" key="3">
    <citation type="submission" date="2018-06" db="EMBL/GenBank/DDBJ databases">
        <authorList>
            <consortium name="Pathogen Informatics"/>
            <person name="Doyle S."/>
        </authorList>
    </citation>
    <scope>NUCLEOTIDE SEQUENCE [LARGE SCALE GENOMIC DNA]</scope>
    <source>
        <strain evidence="21 24">NCTC10279</strain>
    </source>
</reference>
<dbReference type="PANTHER" id="PTHR14136:SF17">
    <property type="entry name" value="BTB_POZ DOMAIN-CONTAINING PROTEIN KCTD9"/>
    <property type="match status" value="1"/>
</dbReference>
<dbReference type="GO" id="GO:0141070">
    <property type="term" value="P:symbiont-mediated suppression of host MAPK cascade"/>
    <property type="evidence" value="ECO:0000269"/>
    <property type="project" value="SigSci"/>
</dbReference>
<feature type="domain" description="E3 ubiquitin-protein ligase SopA-like catalytic" evidence="15">
    <location>
        <begin position="619"/>
        <end position="782"/>
    </location>
</feature>
<evidence type="ECO:0000256" key="5">
    <source>
        <dbReference type="ARBA" id="ARBA00012485"/>
    </source>
</evidence>
<evidence type="ECO:0000313" key="20">
    <source>
        <dbReference type="EMBL" id="PZZ58694.1"/>
    </source>
</evidence>
<dbReference type="Proteomes" id="UP000842385">
    <property type="component" value="Unassembled WGS sequence"/>
</dbReference>
<dbReference type="EMBL" id="AP018802">
    <property type="protein sequence ID" value="BBF52849.1"/>
    <property type="molecule type" value="Genomic_DNA"/>
</dbReference>
<evidence type="ECO:0000259" key="15">
    <source>
        <dbReference type="Pfam" id="PF13979"/>
    </source>
</evidence>
<keyword evidence="10" id="KW-0832">Ubl conjugation</keyword>
<reference evidence="19" key="7">
    <citation type="submission" date="2020-04" db="EMBL/GenBank/DDBJ databases">
        <authorList>
            <consortium name="NCBI Pathogen Detection Project"/>
        </authorList>
    </citation>
    <scope>NUCLEOTIDE SEQUENCE</scope>
    <source>
        <strain evidence="19">TW14994</strain>
    </source>
</reference>
<dbReference type="Gene3D" id="1.10.4140.10">
    <property type="entry name" value="effector protein (NleL)"/>
    <property type="match status" value="1"/>
</dbReference>
<accession>A0A0D6ZN92</accession>
<comment type="subcellular location">
    <subcellularLocation>
        <location evidence="2">Host cell</location>
    </subcellularLocation>
    <subcellularLocation>
        <location evidence="3">Secreted</location>
    </subcellularLocation>
</comment>
<dbReference type="OMA" id="SEWIRPV"/>
<keyword evidence="9" id="KW-0833">Ubl conjugation pathway</keyword>
<dbReference type="EMBL" id="RROO01000047">
    <property type="protein sequence ID" value="TJF62364.1"/>
    <property type="molecule type" value="Genomic_DNA"/>
</dbReference>
<feature type="domain" description="E3 ubiquitin ligase SopA-like central" evidence="16">
    <location>
        <begin position="379"/>
        <end position="508"/>
    </location>
</feature>
<dbReference type="Proteomes" id="UP000250385">
    <property type="component" value="Unassembled WGS sequence"/>
</dbReference>
<evidence type="ECO:0000313" key="27">
    <source>
        <dbReference type="Proteomes" id="UP000521994"/>
    </source>
</evidence>
<dbReference type="Proteomes" id="UP000521994">
    <property type="component" value="Unassembled WGS sequence"/>
</dbReference>
<dbReference type="Pfam" id="PF13979">
    <property type="entry name" value="SopA_C"/>
    <property type="match status" value="1"/>
</dbReference>
<dbReference type="InterPro" id="IPR025726">
    <property type="entry name" value="SopA-like_central"/>
</dbReference>
<dbReference type="EMBL" id="UASG01000026">
    <property type="protein sequence ID" value="SPX32114.1"/>
    <property type="molecule type" value="Genomic_DNA"/>
</dbReference>
<dbReference type="InterPro" id="IPR001646">
    <property type="entry name" value="5peptide_repeat"/>
</dbReference>
<evidence type="ECO:0000313" key="18">
    <source>
        <dbReference type="EMBL" id="EFI0212471.1"/>
    </source>
</evidence>
<dbReference type="GO" id="GO:0016567">
    <property type="term" value="P:protein ubiquitination"/>
    <property type="evidence" value="ECO:0007669"/>
    <property type="project" value="InterPro"/>
</dbReference>
<evidence type="ECO:0000256" key="13">
    <source>
        <dbReference type="ARBA" id="ARBA00030158"/>
    </source>
</evidence>
<dbReference type="AlphaFoldDB" id="A0A0D6ZN92"/>
<evidence type="ECO:0000313" key="24">
    <source>
        <dbReference type="Proteomes" id="UP000250385"/>
    </source>
</evidence>
<dbReference type="InterPro" id="IPR025725">
    <property type="entry name" value="SopA-like_cat"/>
</dbReference>
<keyword evidence="7" id="KW-0964">Secreted</keyword>
<gene>
    <name evidence="20" type="primary">nleL</name>
    <name evidence="17" type="synonym">espX_3</name>
    <name evidence="21" type="synonym">sopA_3</name>
    <name evidence="18" type="ORF">BG944_001596</name>
    <name evidence="22" type="ORF">C9194_20655</name>
    <name evidence="20" type="ORF">DIV22_27185</name>
    <name evidence="17" type="ORF">E2863_01346</name>
    <name evidence="19" type="ORF">HKA49_003287</name>
    <name evidence="21" type="ORF">NCTC10279_04553</name>
</gene>
<evidence type="ECO:0000313" key="28">
    <source>
        <dbReference type="Proteomes" id="UP000842385"/>
    </source>
</evidence>
<evidence type="ECO:0000256" key="2">
    <source>
        <dbReference type="ARBA" id="ARBA00004340"/>
    </source>
</evidence>
<dbReference type="Gene3D" id="1.25.40.300">
    <property type="entry name" value="Putative secreted effector protein"/>
    <property type="match status" value="1"/>
</dbReference>
<dbReference type="RefSeq" id="WP_001301673.1">
    <property type="nucleotide sequence ID" value="NZ_AP018796.1"/>
</dbReference>
<dbReference type="GO" id="GO:0043657">
    <property type="term" value="C:host cell"/>
    <property type="evidence" value="ECO:0007669"/>
    <property type="project" value="UniProtKB-SubCell"/>
</dbReference>
<dbReference type="SUPFAM" id="SSF141571">
    <property type="entry name" value="Pentapeptide repeat-like"/>
    <property type="match status" value="1"/>
</dbReference>
<evidence type="ECO:0000256" key="7">
    <source>
        <dbReference type="ARBA" id="ARBA00022525"/>
    </source>
</evidence>
<dbReference type="GO" id="GO:0016874">
    <property type="term" value="F:ligase activity"/>
    <property type="evidence" value="ECO:0007669"/>
    <property type="project" value="UniProtKB-KW"/>
</dbReference>
<evidence type="ECO:0000256" key="12">
    <source>
        <dbReference type="ARBA" id="ARBA00029915"/>
    </source>
</evidence>
<dbReference type="SMR" id="A0A0D6ZN92"/>
<name>A0A0D6ZN92_ECOLX</name>
<organism evidence="20 23">
    <name type="scientific">Escherichia coli</name>
    <dbReference type="NCBI Taxonomy" id="562"/>
    <lineage>
        <taxon>Bacteria</taxon>
        <taxon>Pseudomonadati</taxon>
        <taxon>Pseudomonadota</taxon>
        <taxon>Gammaproteobacteria</taxon>
        <taxon>Enterobacterales</taxon>
        <taxon>Enterobacteriaceae</taxon>
        <taxon>Escherichia</taxon>
    </lineage>
</organism>
<dbReference type="Proteomes" id="UP000281900">
    <property type="component" value="Chromosome"/>
</dbReference>